<proteinExistence type="predicted"/>
<feature type="transmembrane region" description="Helical" evidence="1">
    <location>
        <begin position="161"/>
        <end position="179"/>
    </location>
</feature>
<protein>
    <submittedName>
        <fullName evidence="2">Uncharacterized protein</fullName>
    </submittedName>
</protein>
<name>A0A7I7XLT6_9MYCO</name>
<dbReference type="Proteomes" id="UP000466517">
    <property type="component" value="Chromosome"/>
</dbReference>
<reference evidence="2 3" key="1">
    <citation type="journal article" date="2019" name="Emerg. Microbes Infect.">
        <title>Comprehensive subspecies identification of 175 nontuberculous mycobacteria species based on 7547 genomic profiles.</title>
        <authorList>
            <person name="Matsumoto Y."/>
            <person name="Kinjo T."/>
            <person name="Motooka D."/>
            <person name="Nabeya D."/>
            <person name="Jung N."/>
            <person name="Uechi K."/>
            <person name="Horii T."/>
            <person name="Iida T."/>
            <person name="Fujita J."/>
            <person name="Nakamura S."/>
        </authorList>
    </citation>
    <scope>NUCLEOTIDE SEQUENCE [LARGE SCALE GENOMIC DNA]</scope>
    <source>
        <strain evidence="2 3">JCM 13574</strain>
    </source>
</reference>
<feature type="transmembrane region" description="Helical" evidence="1">
    <location>
        <begin position="89"/>
        <end position="115"/>
    </location>
</feature>
<accession>A0A7I7XLT6</accession>
<sequence length="189" mass="20100">MSLHSNHRKTSERKLEHVLGHGYATREARPPAQGGVALPPAPSRQRRVRFSRFRVGRIGLLSEGLVLGILGGFALAWSMANLRFGTEGIPVLCLLVTPAHGGLLLVGGALAVLACPGQWTTAGYTALAVVGWGVLTVVSAVEAAHHTPGALGFDNRDTMLYAVLTVYNLALAVLVMPTVRARWRSRHAG</sequence>
<dbReference type="RefSeq" id="WP_163741350.1">
    <property type="nucleotide sequence ID" value="NZ_AP022610.1"/>
</dbReference>
<dbReference type="KEGG" id="mmag:MMAD_45030"/>
<dbReference type="EMBL" id="AP022610">
    <property type="protein sequence ID" value="BBZ30208.1"/>
    <property type="molecule type" value="Genomic_DNA"/>
</dbReference>
<gene>
    <name evidence="2" type="ORF">MMAD_45030</name>
</gene>
<evidence type="ECO:0000313" key="3">
    <source>
        <dbReference type="Proteomes" id="UP000466517"/>
    </source>
</evidence>
<dbReference type="AlphaFoldDB" id="A0A7I7XLT6"/>
<evidence type="ECO:0000256" key="1">
    <source>
        <dbReference type="SAM" id="Phobius"/>
    </source>
</evidence>
<organism evidence="2 3">
    <name type="scientific">Mycolicibacterium madagascariense</name>
    <dbReference type="NCBI Taxonomy" id="212765"/>
    <lineage>
        <taxon>Bacteria</taxon>
        <taxon>Bacillati</taxon>
        <taxon>Actinomycetota</taxon>
        <taxon>Actinomycetes</taxon>
        <taxon>Mycobacteriales</taxon>
        <taxon>Mycobacteriaceae</taxon>
        <taxon>Mycolicibacterium</taxon>
    </lineage>
</organism>
<keyword evidence="1" id="KW-0472">Membrane</keyword>
<keyword evidence="1" id="KW-1133">Transmembrane helix</keyword>
<feature type="transmembrane region" description="Helical" evidence="1">
    <location>
        <begin position="122"/>
        <end position="141"/>
    </location>
</feature>
<keyword evidence="1" id="KW-0812">Transmembrane</keyword>
<feature type="transmembrane region" description="Helical" evidence="1">
    <location>
        <begin position="55"/>
        <end position="77"/>
    </location>
</feature>
<keyword evidence="3" id="KW-1185">Reference proteome</keyword>
<evidence type="ECO:0000313" key="2">
    <source>
        <dbReference type="EMBL" id="BBZ30208.1"/>
    </source>
</evidence>